<dbReference type="PIRSF" id="PIRSF004982">
    <property type="entry name" value="SlP"/>
    <property type="match status" value="1"/>
</dbReference>
<feature type="chain" id="PRO_5006623848" evidence="1">
    <location>
        <begin position="22"/>
        <end position="180"/>
    </location>
</feature>
<keyword evidence="1" id="KW-0732">Signal</keyword>
<dbReference type="Pfam" id="PF03843">
    <property type="entry name" value="Slp"/>
    <property type="match status" value="1"/>
</dbReference>
<evidence type="ECO:0000313" key="2">
    <source>
        <dbReference type="EMBL" id="CUS34351.1"/>
    </source>
</evidence>
<dbReference type="PROSITE" id="PS51257">
    <property type="entry name" value="PROKAR_LIPOPROTEIN"/>
    <property type="match status" value="1"/>
</dbReference>
<accession>A0A0S4LAY6</accession>
<name>A0A0S4LAY6_9BACT</name>
<dbReference type="PANTHER" id="PTHR37530:SF1">
    <property type="entry name" value="OUTER MEMBRANE PROTEIN SLP"/>
    <property type="match status" value="1"/>
</dbReference>
<sequence length="180" mass="19784">MGRILAASLSSAIMISGCAFTGDHTETLSSDAPPLTFGQVKAAPESYNGQPVTFGGKVLGARRLKEGTRIEILQLPLAGSLQPTTDLSTSQGRFVALRKEFLDPATIPAGTFITVTGEMAGSITLPLDETEYSYPLMHVTSLRVWSEQEEEVPRIRRPLGPGPSWGPYWSPYWHPWPYYW</sequence>
<evidence type="ECO:0000256" key="1">
    <source>
        <dbReference type="SAM" id="SignalP"/>
    </source>
</evidence>
<dbReference type="PANTHER" id="PTHR37530">
    <property type="entry name" value="OUTER MEMBRANE PROTEIN SLP"/>
    <property type="match status" value="1"/>
</dbReference>
<gene>
    <name evidence="2" type="ORF">COMA1_11655</name>
</gene>
<dbReference type="Proteomes" id="UP000199032">
    <property type="component" value="Unassembled WGS sequence"/>
</dbReference>
<keyword evidence="2" id="KW-0449">Lipoprotein</keyword>
<organism evidence="2 3">
    <name type="scientific">Candidatus Nitrospira nitrosa</name>
    <dbReference type="NCBI Taxonomy" id="1742972"/>
    <lineage>
        <taxon>Bacteria</taxon>
        <taxon>Pseudomonadati</taxon>
        <taxon>Nitrospirota</taxon>
        <taxon>Nitrospiria</taxon>
        <taxon>Nitrospirales</taxon>
        <taxon>Nitrospiraceae</taxon>
        <taxon>Nitrospira</taxon>
    </lineage>
</organism>
<evidence type="ECO:0000313" key="3">
    <source>
        <dbReference type="Proteomes" id="UP000199032"/>
    </source>
</evidence>
<protein>
    <submittedName>
        <fullName evidence="2">Putative Outer membrane lipoprotein Slp</fullName>
    </submittedName>
</protein>
<dbReference type="EMBL" id="CZQA01000001">
    <property type="protein sequence ID" value="CUS34351.1"/>
    <property type="molecule type" value="Genomic_DNA"/>
</dbReference>
<proteinExistence type="predicted"/>
<dbReference type="InterPro" id="IPR004658">
    <property type="entry name" value="OMP_Slp"/>
</dbReference>
<dbReference type="AlphaFoldDB" id="A0A0S4LAY6"/>
<reference evidence="2 3" key="1">
    <citation type="submission" date="2015-10" db="EMBL/GenBank/DDBJ databases">
        <authorList>
            <person name="Gilbert D.G."/>
        </authorList>
    </citation>
    <scope>NUCLEOTIDE SEQUENCE [LARGE SCALE GENOMIC DNA]</scope>
    <source>
        <strain evidence="2">COMA1</strain>
    </source>
</reference>
<feature type="signal peptide" evidence="1">
    <location>
        <begin position="1"/>
        <end position="21"/>
    </location>
</feature>
<dbReference type="GO" id="GO:0019867">
    <property type="term" value="C:outer membrane"/>
    <property type="evidence" value="ECO:0007669"/>
    <property type="project" value="InterPro"/>
</dbReference>
<dbReference type="STRING" id="1742972.COMA1_11655"/>
<keyword evidence="3" id="KW-1185">Reference proteome</keyword>